<dbReference type="OMA" id="YTASERW"/>
<dbReference type="InterPro" id="IPR038595">
    <property type="entry name" value="LOR_sf"/>
</dbReference>
<organism evidence="2 3">
    <name type="scientific">Saprolegnia diclina (strain VS20)</name>
    <dbReference type="NCBI Taxonomy" id="1156394"/>
    <lineage>
        <taxon>Eukaryota</taxon>
        <taxon>Sar</taxon>
        <taxon>Stramenopiles</taxon>
        <taxon>Oomycota</taxon>
        <taxon>Saprolegniomycetes</taxon>
        <taxon>Saprolegniales</taxon>
        <taxon>Saprolegniaceae</taxon>
        <taxon>Saprolegnia</taxon>
    </lineage>
</organism>
<name>T0Q7A5_SAPDV</name>
<dbReference type="OrthoDB" id="75494at2759"/>
<evidence type="ECO:0000256" key="1">
    <source>
        <dbReference type="ARBA" id="ARBA00005437"/>
    </source>
</evidence>
<dbReference type="SUPFAM" id="SSF54518">
    <property type="entry name" value="Tubby C-terminal domain-like"/>
    <property type="match status" value="1"/>
</dbReference>
<accession>T0Q7A5</accession>
<dbReference type="Gene3D" id="2.40.160.200">
    <property type="entry name" value="LURP1-related"/>
    <property type="match status" value="1"/>
</dbReference>
<comment type="similarity">
    <text evidence="1">Belongs to the LOR family.</text>
</comment>
<dbReference type="RefSeq" id="XP_008617122.1">
    <property type="nucleotide sequence ID" value="XM_008618900.1"/>
</dbReference>
<dbReference type="GeneID" id="19953546"/>
<dbReference type="InterPro" id="IPR007612">
    <property type="entry name" value="LOR"/>
</dbReference>
<dbReference type="VEuPathDB" id="FungiDB:SDRG_12819"/>
<evidence type="ECO:0000313" key="2">
    <source>
        <dbReference type="EMBL" id="EQC29355.1"/>
    </source>
</evidence>
<gene>
    <name evidence="2" type="ORF">SDRG_12819</name>
</gene>
<dbReference type="Proteomes" id="UP000030762">
    <property type="component" value="Unassembled WGS sequence"/>
</dbReference>
<protein>
    <recommendedName>
        <fullName evidence="4">Tubby C-terminal domain-containing protein</fullName>
    </recommendedName>
</protein>
<sequence length="201" mass="22450">MSDYDHLQPVALLPPKTPITAMDPKFVLAKPVRLKIRHRPDAGECIIRDELTGAPYFIIDDSFWSTHDRKLLRDATRAEIAAIESRTFTPGRSDVLRTNGHGKATSFLLRFDVSAALGNVELKCEFQDVVSKKLRVFAATGGAGTWVVLYCNSRPIAKWRKDWSFSDGGYVFLDVSPGVDLALIVLLCTSMYTASERWASR</sequence>
<keyword evidence="3" id="KW-1185">Reference proteome</keyword>
<reference evidence="2 3" key="1">
    <citation type="submission" date="2012-04" db="EMBL/GenBank/DDBJ databases">
        <title>The Genome Sequence of Saprolegnia declina VS20.</title>
        <authorList>
            <consortium name="The Broad Institute Genome Sequencing Platform"/>
            <person name="Russ C."/>
            <person name="Nusbaum C."/>
            <person name="Tyler B."/>
            <person name="van West P."/>
            <person name="Dieguez-Uribeondo J."/>
            <person name="de Bruijn I."/>
            <person name="Tripathy S."/>
            <person name="Jiang R."/>
            <person name="Young S.K."/>
            <person name="Zeng Q."/>
            <person name="Gargeya S."/>
            <person name="Fitzgerald M."/>
            <person name="Haas B."/>
            <person name="Abouelleil A."/>
            <person name="Alvarado L."/>
            <person name="Arachchi H.M."/>
            <person name="Berlin A."/>
            <person name="Chapman S.B."/>
            <person name="Goldberg J."/>
            <person name="Griggs A."/>
            <person name="Gujja S."/>
            <person name="Hansen M."/>
            <person name="Howarth C."/>
            <person name="Imamovic A."/>
            <person name="Larimer J."/>
            <person name="McCowen C."/>
            <person name="Montmayeur A."/>
            <person name="Murphy C."/>
            <person name="Neiman D."/>
            <person name="Pearson M."/>
            <person name="Priest M."/>
            <person name="Roberts A."/>
            <person name="Saif S."/>
            <person name="Shea T."/>
            <person name="Sisk P."/>
            <person name="Sykes S."/>
            <person name="Wortman J."/>
            <person name="Nusbaum C."/>
            <person name="Birren B."/>
        </authorList>
    </citation>
    <scope>NUCLEOTIDE SEQUENCE [LARGE SCALE GENOMIC DNA]</scope>
    <source>
        <strain evidence="2 3">VS20</strain>
    </source>
</reference>
<dbReference type="EMBL" id="JH767184">
    <property type="protein sequence ID" value="EQC29355.1"/>
    <property type="molecule type" value="Genomic_DNA"/>
</dbReference>
<dbReference type="Pfam" id="PF04525">
    <property type="entry name" value="LOR"/>
    <property type="match status" value="1"/>
</dbReference>
<dbReference type="STRING" id="1156394.T0Q7A5"/>
<proteinExistence type="inferred from homology"/>
<evidence type="ECO:0008006" key="4">
    <source>
        <dbReference type="Google" id="ProtNLM"/>
    </source>
</evidence>
<dbReference type="AlphaFoldDB" id="T0Q7A5"/>
<evidence type="ECO:0000313" key="3">
    <source>
        <dbReference type="Proteomes" id="UP000030762"/>
    </source>
</evidence>
<dbReference type="InParanoid" id="T0Q7A5"/>
<dbReference type="InterPro" id="IPR025659">
    <property type="entry name" value="Tubby-like_C"/>
</dbReference>